<protein>
    <submittedName>
        <fullName evidence="2">Uncharacterized protein</fullName>
    </submittedName>
</protein>
<feature type="compositionally biased region" description="Polar residues" evidence="1">
    <location>
        <begin position="922"/>
        <end position="931"/>
    </location>
</feature>
<gene>
    <name evidence="2" type="ORF">BXZ70DRAFT_1009297</name>
</gene>
<accession>A0A8K0ULT4</accession>
<sequence length="931" mass="102417">MARTKKSKAYPLEVVHKNWISEYWDEYKDARKKKAGKDRLEEILFRVSRDFVKEFSTAEDAYESVVKAVRCELEAHSKLRNKHTTSIASRGKAKSAADLWADDNREEFQRLVEEEQRARGTPANLVFTLHSIVKGTIFKGKPDVEKKYQALAKARKVHPENLPYDEVRERADKNAVKEMNEMIMYFWTHHKVHMTVMCSRISGGKSKKPKVEVAVYETPDVLTNFEEVADHVGGIEDLNTDTYGKFADELFQDRVDRINQGRDAGDDEQPDENPPMFNKKGVTTVERMALEEDDNGWPLLPANFDDAHQHLRISDVTALLSHIAWRQRDDSVICAFQFKAFLEDGIVRPAVKTVLRKGKEPAAGRRNPSKEKATSAGGRTAKSTPEGAGNRKAEEQRNAEAGGKSSVVSTGGTQKKSAKRTRKVNPKAKVASAKAVQRGKDIDRNNDEDEDEDENSIVGRDEDEYRPPGEGPTGVPSQVQPATPDVSHQDAQFLRMMSQMNTSPYEFSSSSHQRYAFLESLCDHQHYRTLVTGLRAANHQNFDIGTNPLGKSNFAWWDRKVARIPEHSHTPQGSLDAAYFLLKSSNFTKRGECKYPPAPAEALILLSGSWESAWYLHTSLPANAWVQFVLPEFWTRMLIGLGALLPTPPTMDKSIEALRHLMFHSPRTSPPLSAVHKPSPAAVNTRLGQEPAPASPQLPVGKSRQSAPAPPQPTAGTSLKPAQPLPPDESAIRSSAVGSSKPYVPLNSVAPSDGSNLPPRAGTTSSDLSTIHEEEVSAPGSRPAGIHSTTAASFGGFMPRMVSAGGQSVPFTNGKEFLYETTAGPSHPTMAKGPSKPDQVKDTSHAKRTSTTVESTEIRHSTRPHVPKVMFDPSTTSPPVAQKRKANAQASEDPAAKRARSVSKPPSRAKPSSRNGGPKPASSRTNRSSAA</sequence>
<evidence type="ECO:0000256" key="1">
    <source>
        <dbReference type="SAM" id="MobiDB-lite"/>
    </source>
</evidence>
<comment type="caution">
    <text evidence="2">The sequence shown here is derived from an EMBL/GenBank/DDBJ whole genome shotgun (WGS) entry which is preliminary data.</text>
</comment>
<keyword evidence="3" id="KW-1185">Reference proteome</keyword>
<feature type="region of interest" description="Disordered" evidence="1">
    <location>
        <begin position="356"/>
        <end position="487"/>
    </location>
</feature>
<reference evidence="2" key="1">
    <citation type="journal article" date="2021" name="New Phytol.">
        <title>Evolutionary innovations through gain and loss of genes in the ectomycorrhizal Boletales.</title>
        <authorList>
            <person name="Wu G."/>
            <person name="Miyauchi S."/>
            <person name="Morin E."/>
            <person name="Kuo A."/>
            <person name="Drula E."/>
            <person name="Varga T."/>
            <person name="Kohler A."/>
            <person name="Feng B."/>
            <person name="Cao Y."/>
            <person name="Lipzen A."/>
            <person name="Daum C."/>
            <person name="Hundley H."/>
            <person name="Pangilinan J."/>
            <person name="Johnson J."/>
            <person name="Barry K."/>
            <person name="LaButti K."/>
            <person name="Ng V."/>
            <person name="Ahrendt S."/>
            <person name="Min B."/>
            <person name="Choi I.G."/>
            <person name="Park H."/>
            <person name="Plett J.M."/>
            <person name="Magnuson J."/>
            <person name="Spatafora J.W."/>
            <person name="Nagy L.G."/>
            <person name="Henrissat B."/>
            <person name="Grigoriev I.V."/>
            <person name="Yang Z.L."/>
            <person name="Xu J."/>
            <person name="Martin F.M."/>
        </authorList>
    </citation>
    <scope>NUCLEOTIDE SEQUENCE</scope>
    <source>
        <strain evidence="2">KKN 215</strain>
    </source>
</reference>
<dbReference type="Proteomes" id="UP000813824">
    <property type="component" value="Unassembled WGS sequence"/>
</dbReference>
<feature type="region of interest" description="Disordered" evidence="1">
    <location>
        <begin position="260"/>
        <end position="279"/>
    </location>
</feature>
<feature type="compositionally biased region" description="Low complexity" evidence="1">
    <location>
        <begin position="902"/>
        <end position="914"/>
    </location>
</feature>
<feature type="compositionally biased region" description="Basic and acidic residues" evidence="1">
    <location>
        <begin position="389"/>
        <end position="398"/>
    </location>
</feature>
<dbReference type="OrthoDB" id="2654756at2759"/>
<feature type="compositionally biased region" description="Acidic residues" evidence="1">
    <location>
        <begin position="446"/>
        <end position="455"/>
    </location>
</feature>
<dbReference type="AlphaFoldDB" id="A0A8K0ULT4"/>
<evidence type="ECO:0000313" key="2">
    <source>
        <dbReference type="EMBL" id="KAH8096965.1"/>
    </source>
</evidence>
<dbReference type="EMBL" id="JAEVFJ010000021">
    <property type="protein sequence ID" value="KAH8096965.1"/>
    <property type="molecule type" value="Genomic_DNA"/>
</dbReference>
<name>A0A8K0ULT4_9AGAR</name>
<feature type="region of interest" description="Disordered" evidence="1">
    <location>
        <begin position="667"/>
        <end position="768"/>
    </location>
</feature>
<proteinExistence type="predicted"/>
<feature type="compositionally biased region" description="Basic and acidic residues" evidence="1">
    <location>
        <begin position="357"/>
        <end position="373"/>
    </location>
</feature>
<organism evidence="2 3">
    <name type="scientific">Cristinia sonorae</name>
    <dbReference type="NCBI Taxonomy" id="1940300"/>
    <lineage>
        <taxon>Eukaryota</taxon>
        <taxon>Fungi</taxon>
        <taxon>Dikarya</taxon>
        <taxon>Basidiomycota</taxon>
        <taxon>Agaricomycotina</taxon>
        <taxon>Agaricomycetes</taxon>
        <taxon>Agaricomycetidae</taxon>
        <taxon>Agaricales</taxon>
        <taxon>Pleurotineae</taxon>
        <taxon>Stephanosporaceae</taxon>
        <taxon>Cristinia</taxon>
    </lineage>
</organism>
<feature type="compositionally biased region" description="Basic residues" evidence="1">
    <location>
        <begin position="416"/>
        <end position="426"/>
    </location>
</feature>
<feature type="compositionally biased region" description="Low complexity" evidence="1">
    <location>
        <begin position="402"/>
        <end position="413"/>
    </location>
</feature>
<evidence type="ECO:0000313" key="3">
    <source>
        <dbReference type="Proteomes" id="UP000813824"/>
    </source>
</evidence>
<feature type="region of interest" description="Disordered" evidence="1">
    <location>
        <begin position="822"/>
        <end position="931"/>
    </location>
</feature>